<reference evidence="5 6" key="1">
    <citation type="submission" date="2019-09" db="EMBL/GenBank/DDBJ databases">
        <title>Bird 10,000 Genomes (B10K) Project - Family phase.</title>
        <authorList>
            <person name="Zhang G."/>
        </authorList>
    </citation>
    <scope>NUCLEOTIDE SEQUENCE [LARGE SCALE GENOMIC DNA]</scope>
    <source>
        <strain evidence="5">B10K-DU-001-15</strain>
        <tissue evidence="5">Muscle</tissue>
    </source>
</reference>
<comment type="catalytic activity">
    <reaction evidence="1">
        <text>Thiol-dependent hydrolysis of ester, thioester, amide, peptide and isopeptide bonds formed by the C-terminal Gly of ubiquitin (a 76-residue protein attached to proteins as an intracellular targeting signal).</text>
        <dbReference type="EC" id="3.4.19.12"/>
    </reaction>
</comment>
<evidence type="ECO:0000256" key="3">
    <source>
        <dbReference type="ARBA" id="ARBA00022801"/>
    </source>
</evidence>
<dbReference type="InterPro" id="IPR038765">
    <property type="entry name" value="Papain-like_cys_pep_sf"/>
</dbReference>
<evidence type="ECO:0000256" key="2">
    <source>
        <dbReference type="ARBA" id="ARBA00012759"/>
    </source>
</evidence>
<dbReference type="PANTHER" id="PTHR21646">
    <property type="entry name" value="UBIQUITIN CARBOXYL-TERMINAL HYDROLASE"/>
    <property type="match status" value="1"/>
</dbReference>
<feature type="non-terminal residue" evidence="5">
    <location>
        <position position="1"/>
    </location>
</feature>
<feature type="non-terminal residue" evidence="5">
    <location>
        <position position="397"/>
    </location>
</feature>
<dbReference type="GO" id="GO:0004843">
    <property type="term" value="F:cysteine-type deubiquitinase activity"/>
    <property type="evidence" value="ECO:0007669"/>
    <property type="project" value="UniProtKB-EC"/>
</dbReference>
<evidence type="ECO:0000313" key="5">
    <source>
        <dbReference type="EMBL" id="NXQ35778.1"/>
    </source>
</evidence>
<dbReference type="PANTHER" id="PTHR21646:SF20">
    <property type="entry name" value="UBIQUITIN CARBOXYL-TERMINAL HYDROLASE 43"/>
    <property type="match status" value="1"/>
</dbReference>
<protein>
    <recommendedName>
        <fullName evidence="2">ubiquitinyl hydrolase 1</fullName>
        <ecNumber evidence="2">3.4.19.12</ecNumber>
    </recommendedName>
</protein>
<dbReference type="Proteomes" id="UP000571582">
    <property type="component" value="Unassembled WGS sequence"/>
</dbReference>
<evidence type="ECO:0000259" key="4">
    <source>
        <dbReference type="Pfam" id="PF00443"/>
    </source>
</evidence>
<sequence length="397" mass="42996">LQNSVSKHSSQFRGNAQHDALEFLLWLLDRMHEDLGAASPAQHGRGSAQVGGPAQVGRALGGSLPVPVTLPITCRSSLTCPHCLKQSNTFDPFLCISLPIPLRQTRALNVTLVLQCERWRFVRVGLAVPLLGTVADLRAMVAREGRVPPEQVILAELSPRGFLRSLADAEALGAAGEAAPLYAFQPPPARRAGTAPSAHWLRGEPALRPLAGPRLVPSTARSSDCLHRAPAGRILLLLCNTAGTGPQLARFGPPLVLREERGVSWEQLQQNILAQLRGVLRGEVRPQGTGALFRIRLAGGSAPCTYLSPQDPRPLCHPAIDRALQLSGAGGPPHVRLTVEWDLSTKERLFGSIQQEVVQDAESVRRQQQAHGQQHSCTLDECFQLYTKEEQVRALPP</sequence>
<dbReference type="SUPFAM" id="SSF54001">
    <property type="entry name" value="Cysteine proteinases"/>
    <property type="match status" value="1"/>
</dbReference>
<evidence type="ECO:0000313" key="6">
    <source>
        <dbReference type="Proteomes" id="UP000571582"/>
    </source>
</evidence>
<evidence type="ECO:0000256" key="1">
    <source>
        <dbReference type="ARBA" id="ARBA00000707"/>
    </source>
</evidence>
<dbReference type="Gene3D" id="3.90.70.10">
    <property type="entry name" value="Cysteine proteinases"/>
    <property type="match status" value="1"/>
</dbReference>
<feature type="domain" description="Peptidase C19 ubiquitin carboxyl-terminal hydrolase" evidence="4">
    <location>
        <begin position="1"/>
        <end position="93"/>
    </location>
</feature>
<name>A0A7L2CH71_9PASS</name>
<dbReference type="InterPro" id="IPR001394">
    <property type="entry name" value="Peptidase_C19_UCH"/>
</dbReference>
<accession>A0A7L2CH71</accession>
<dbReference type="GO" id="GO:0016579">
    <property type="term" value="P:protein deubiquitination"/>
    <property type="evidence" value="ECO:0007669"/>
    <property type="project" value="InterPro"/>
</dbReference>
<gene>
    <name evidence="5" type="primary">Usp43</name>
    <name evidence="5" type="ORF">ALACHE_R07212</name>
</gene>
<dbReference type="EC" id="3.4.19.12" evidence="2"/>
<organism evidence="5 6">
    <name type="scientific">Alaudala cheleensis</name>
    <name type="common">Asian short-toed lark</name>
    <dbReference type="NCBI Taxonomy" id="670337"/>
    <lineage>
        <taxon>Eukaryota</taxon>
        <taxon>Metazoa</taxon>
        <taxon>Chordata</taxon>
        <taxon>Craniata</taxon>
        <taxon>Vertebrata</taxon>
        <taxon>Euteleostomi</taxon>
        <taxon>Archelosauria</taxon>
        <taxon>Archosauria</taxon>
        <taxon>Dinosauria</taxon>
        <taxon>Saurischia</taxon>
        <taxon>Theropoda</taxon>
        <taxon>Coelurosauria</taxon>
        <taxon>Aves</taxon>
        <taxon>Neognathae</taxon>
        <taxon>Neoaves</taxon>
        <taxon>Telluraves</taxon>
        <taxon>Australaves</taxon>
        <taxon>Passeriformes</taxon>
        <taxon>Sylvioidea</taxon>
        <taxon>Alaudidae</taxon>
        <taxon>Alaudala</taxon>
    </lineage>
</organism>
<proteinExistence type="predicted"/>
<dbReference type="InterPro" id="IPR050185">
    <property type="entry name" value="Ub_carboxyl-term_hydrolase"/>
</dbReference>
<dbReference type="Pfam" id="PF00443">
    <property type="entry name" value="UCH"/>
    <property type="match status" value="1"/>
</dbReference>
<dbReference type="EMBL" id="VWYE01026882">
    <property type="protein sequence ID" value="NXQ35778.1"/>
    <property type="molecule type" value="Genomic_DNA"/>
</dbReference>
<keyword evidence="3 5" id="KW-0378">Hydrolase</keyword>
<keyword evidence="6" id="KW-1185">Reference proteome</keyword>
<comment type="caution">
    <text evidence="5">The sequence shown here is derived from an EMBL/GenBank/DDBJ whole genome shotgun (WGS) entry which is preliminary data.</text>
</comment>
<dbReference type="AlphaFoldDB" id="A0A7L2CH71"/>